<keyword evidence="5 7" id="KW-1133">Transmembrane helix</keyword>
<dbReference type="Pfam" id="PF00482">
    <property type="entry name" value="T2SSF"/>
    <property type="match status" value="2"/>
</dbReference>
<comment type="similarity">
    <text evidence="2">Belongs to the GSP F family.</text>
</comment>
<dbReference type="EMBL" id="MHJU01000019">
    <property type="protein sequence ID" value="OGY73001.1"/>
    <property type="molecule type" value="Genomic_DNA"/>
</dbReference>
<evidence type="ECO:0000313" key="10">
    <source>
        <dbReference type="Proteomes" id="UP000178315"/>
    </source>
</evidence>
<sequence>MLSISDRSFFYTYLAHTIKSGLHPKDALAAYLSDVSLPRKRDEELKRALFLFTKKSSLGSALSEARVVHPHEARLLIFAKQKSLPYQTILSALGDHLQKRALIAKKTRSLFLYPAILISEFVIVSAVLLFWLIPQLDFFFIKLNSKEPQIVRLLASAGKIINELLTIKNLPFAIVAIPAAWLIFIVIERRFNFRLIVSKPILRIPLAGQLLRLLASEEIFSILALVTKTSAKPDLGKAFELAAECVKNPLYQRTLTDLARAAKEQTPLARILNQQKNRLMFPVIARRMLILGEKRGDTASAIHSAAQILSEELDAEVRRFTSLLEPILVISISIAVGGIGFMIQQMFSALQTAAIGG</sequence>
<feature type="domain" description="Type II secretion system protein GspF" evidence="8">
    <location>
        <begin position="226"/>
        <end position="341"/>
    </location>
</feature>
<protein>
    <recommendedName>
        <fullName evidence="8">Type II secretion system protein GspF domain-containing protein</fullName>
    </recommendedName>
</protein>
<feature type="transmembrane region" description="Helical" evidence="7">
    <location>
        <begin position="170"/>
        <end position="187"/>
    </location>
</feature>
<dbReference type="InterPro" id="IPR042094">
    <property type="entry name" value="T2SS_GspF_sf"/>
</dbReference>
<evidence type="ECO:0000256" key="3">
    <source>
        <dbReference type="ARBA" id="ARBA00022475"/>
    </source>
</evidence>
<reference evidence="9 10" key="1">
    <citation type="journal article" date="2016" name="Nat. Commun.">
        <title>Thousands of microbial genomes shed light on interconnected biogeochemical processes in an aquifer system.</title>
        <authorList>
            <person name="Anantharaman K."/>
            <person name="Brown C.T."/>
            <person name="Hug L.A."/>
            <person name="Sharon I."/>
            <person name="Castelle C.J."/>
            <person name="Probst A.J."/>
            <person name="Thomas B.C."/>
            <person name="Singh A."/>
            <person name="Wilkins M.J."/>
            <person name="Karaoz U."/>
            <person name="Brodie E.L."/>
            <person name="Williams K.H."/>
            <person name="Hubbard S.S."/>
            <person name="Banfield J.F."/>
        </authorList>
    </citation>
    <scope>NUCLEOTIDE SEQUENCE [LARGE SCALE GENOMIC DNA]</scope>
</reference>
<dbReference type="PANTHER" id="PTHR30012">
    <property type="entry name" value="GENERAL SECRETION PATHWAY PROTEIN"/>
    <property type="match status" value="1"/>
</dbReference>
<evidence type="ECO:0000256" key="6">
    <source>
        <dbReference type="ARBA" id="ARBA00023136"/>
    </source>
</evidence>
<evidence type="ECO:0000256" key="5">
    <source>
        <dbReference type="ARBA" id="ARBA00022989"/>
    </source>
</evidence>
<keyword evidence="3" id="KW-1003">Cell membrane</keyword>
<dbReference type="PRINTS" id="PR00812">
    <property type="entry name" value="BCTERIALGSPF"/>
</dbReference>
<evidence type="ECO:0000259" key="8">
    <source>
        <dbReference type="Pfam" id="PF00482"/>
    </source>
</evidence>
<keyword evidence="6 7" id="KW-0472">Membrane</keyword>
<feature type="transmembrane region" description="Helical" evidence="7">
    <location>
        <begin position="327"/>
        <end position="347"/>
    </location>
</feature>
<dbReference type="InterPro" id="IPR003004">
    <property type="entry name" value="GspF/PilC"/>
</dbReference>
<accession>A0A1G2A898</accession>
<dbReference type="PANTHER" id="PTHR30012:SF0">
    <property type="entry name" value="TYPE II SECRETION SYSTEM PROTEIN F-RELATED"/>
    <property type="match status" value="1"/>
</dbReference>
<dbReference type="Gene3D" id="1.20.81.30">
    <property type="entry name" value="Type II secretion system (T2SS), domain F"/>
    <property type="match status" value="2"/>
</dbReference>
<dbReference type="InterPro" id="IPR018076">
    <property type="entry name" value="T2SS_GspF_dom"/>
</dbReference>
<evidence type="ECO:0000256" key="4">
    <source>
        <dbReference type="ARBA" id="ARBA00022692"/>
    </source>
</evidence>
<feature type="domain" description="Type II secretion system protein GspF" evidence="8">
    <location>
        <begin position="10"/>
        <end position="134"/>
    </location>
</feature>
<organism evidence="9 10">
    <name type="scientific">Candidatus Jacksonbacteria bacterium RIFCSPLOWO2_02_FULL_44_20</name>
    <dbReference type="NCBI Taxonomy" id="1798460"/>
    <lineage>
        <taxon>Bacteria</taxon>
        <taxon>Candidatus Jacksoniibacteriota</taxon>
    </lineage>
</organism>
<evidence type="ECO:0000256" key="7">
    <source>
        <dbReference type="SAM" id="Phobius"/>
    </source>
</evidence>
<dbReference type="AlphaFoldDB" id="A0A1G2A898"/>
<evidence type="ECO:0000256" key="2">
    <source>
        <dbReference type="ARBA" id="ARBA00005745"/>
    </source>
</evidence>
<keyword evidence="4 7" id="KW-0812">Transmembrane</keyword>
<dbReference type="Proteomes" id="UP000178315">
    <property type="component" value="Unassembled WGS sequence"/>
</dbReference>
<evidence type="ECO:0000313" key="9">
    <source>
        <dbReference type="EMBL" id="OGY73001.1"/>
    </source>
</evidence>
<proteinExistence type="inferred from homology"/>
<gene>
    <name evidence="9" type="ORF">A3H61_04200</name>
</gene>
<evidence type="ECO:0000256" key="1">
    <source>
        <dbReference type="ARBA" id="ARBA00004651"/>
    </source>
</evidence>
<comment type="caution">
    <text evidence="9">The sequence shown here is derived from an EMBL/GenBank/DDBJ whole genome shotgun (WGS) entry which is preliminary data.</text>
</comment>
<name>A0A1G2A898_9BACT</name>
<feature type="transmembrane region" description="Helical" evidence="7">
    <location>
        <begin position="110"/>
        <end position="133"/>
    </location>
</feature>
<comment type="subcellular location">
    <subcellularLocation>
        <location evidence="1">Cell membrane</location>
        <topology evidence="1">Multi-pass membrane protein</topology>
    </subcellularLocation>
</comment>
<dbReference type="GO" id="GO:0005886">
    <property type="term" value="C:plasma membrane"/>
    <property type="evidence" value="ECO:0007669"/>
    <property type="project" value="UniProtKB-SubCell"/>
</dbReference>